<feature type="transmembrane region" description="Helical" evidence="1">
    <location>
        <begin position="114"/>
        <end position="137"/>
    </location>
</feature>
<dbReference type="GeneID" id="67122191"/>
<reference evidence="2" key="1">
    <citation type="submission" date="2016-10" db="EMBL/GenBank/DDBJ databases">
        <title>Complete mitochondrial genomes of 50 helminths species.</title>
        <authorList>
            <person name="Kikuchi T."/>
            <person name="Holroyd N."/>
            <person name="Berriman M."/>
        </authorList>
    </citation>
    <scope>NUCLEOTIDE SEQUENCE</scope>
</reference>
<dbReference type="EMBL" id="AP017684">
    <property type="protein sequence ID" value="BAV82706.1"/>
    <property type="molecule type" value="Genomic_DNA"/>
</dbReference>
<dbReference type="CTD" id="4541"/>
<dbReference type="RefSeq" id="YP_010133171.1">
    <property type="nucleotide sequence ID" value="NC_056632.1"/>
</dbReference>
<sequence>MKFLLLIFTFLSVYMCVLFYYNSDPMKGSFFLVLSLAFIVPVISYGGHVWYSYFICLVFLSGVFVILVYFSSLSTFMFMGSSFVLYLLMVCFFVGWSGEFMFCDSGLSEFYEDFFFFMIYFIIIVLISFLGFASYFMGVSVAMRKM</sequence>
<protein>
    <submittedName>
        <fullName evidence="2">NADH dehydrogenase subunit 6</fullName>
    </submittedName>
</protein>
<keyword evidence="1" id="KW-0472">Membrane</keyword>
<keyword evidence="2" id="KW-0496">Mitochondrion</keyword>
<feature type="transmembrane region" description="Helical" evidence="1">
    <location>
        <begin position="29"/>
        <end position="45"/>
    </location>
</feature>
<evidence type="ECO:0000256" key="1">
    <source>
        <dbReference type="SAM" id="Phobius"/>
    </source>
</evidence>
<keyword evidence="1" id="KW-0812">Transmembrane</keyword>
<keyword evidence="1" id="KW-1133">Transmembrane helix</keyword>
<feature type="transmembrane region" description="Helical" evidence="1">
    <location>
        <begin position="83"/>
        <end position="102"/>
    </location>
</feature>
<accession>A0A1E1GIK6</accession>
<proteinExistence type="predicted"/>
<gene>
    <name evidence="2" type="primary">ND6</name>
</gene>
<geneLocation type="mitochondrion" evidence="2"/>
<evidence type="ECO:0000313" key="2">
    <source>
        <dbReference type="EMBL" id="BAV82706.1"/>
    </source>
</evidence>
<feature type="transmembrane region" description="Helical" evidence="1">
    <location>
        <begin position="6"/>
        <end position="22"/>
    </location>
</feature>
<organism evidence="2">
    <name type="scientific">Enterobius vermicularis</name>
    <name type="common">Human pinworm</name>
    <dbReference type="NCBI Taxonomy" id="51028"/>
    <lineage>
        <taxon>Eukaryota</taxon>
        <taxon>Metazoa</taxon>
        <taxon>Ecdysozoa</taxon>
        <taxon>Nematoda</taxon>
        <taxon>Chromadorea</taxon>
        <taxon>Rhabditida</taxon>
        <taxon>Spirurina</taxon>
        <taxon>Oxyuridomorpha</taxon>
        <taxon>Oxyuroidea</taxon>
        <taxon>Oxyuridae</taxon>
        <taxon>Enterobius</taxon>
    </lineage>
</organism>
<name>A0A1E1GIK6_ENTVE</name>
<dbReference type="AlphaFoldDB" id="A0A1E1GIK6"/>
<feature type="transmembrane region" description="Helical" evidence="1">
    <location>
        <begin position="51"/>
        <end position="71"/>
    </location>
</feature>